<gene>
    <name evidence="1" type="ORF">EDC27_0822</name>
</gene>
<evidence type="ECO:0000313" key="1">
    <source>
        <dbReference type="EMBL" id="ROR01643.1"/>
    </source>
</evidence>
<organism evidence="1 2">
    <name type="scientific">Desulfosoma caldarium</name>
    <dbReference type="NCBI Taxonomy" id="610254"/>
    <lineage>
        <taxon>Bacteria</taxon>
        <taxon>Pseudomonadati</taxon>
        <taxon>Thermodesulfobacteriota</taxon>
        <taxon>Syntrophobacteria</taxon>
        <taxon>Syntrophobacterales</taxon>
        <taxon>Syntrophobacteraceae</taxon>
        <taxon>Desulfosoma</taxon>
    </lineage>
</organism>
<protein>
    <submittedName>
        <fullName evidence="1">Uncharacterized protein</fullName>
    </submittedName>
</protein>
<keyword evidence="2" id="KW-1185">Reference proteome</keyword>
<comment type="caution">
    <text evidence="1">The sequence shown here is derived from an EMBL/GenBank/DDBJ whole genome shotgun (WGS) entry which is preliminary data.</text>
</comment>
<dbReference type="AlphaFoldDB" id="A0A3N1VFI8"/>
<proteinExistence type="predicted"/>
<dbReference type="OrthoDB" id="279123at2"/>
<accession>A0A3N1VFI8</accession>
<evidence type="ECO:0000313" key="2">
    <source>
        <dbReference type="Proteomes" id="UP000276223"/>
    </source>
</evidence>
<dbReference type="RefSeq" id="WP_123289352.1">
    <property type="nucleotide sequence ID" value="NZ_RJVA01000010.1"/>
</dbReference>
<sequence>MGKYPVYQSPQLDEVEQRLRHLEAQHGYLAGDPRALVTILTEDERTVKALGLSHEAIAHRLRVLTEAAKQALGGPVVLENLWRVVVQDFRGRLPCPWGHSGLYPKTHVVVERLDTGETLQWTDLSIHLIEAHGFYQGVGSPYRLDPQKVASICSITPE</sequence>
<dbReference type="EMBL" id="RJVA01000010">
    <property type="protein sequence ID" value="ROR01643.1"/>
    <property type="molecule type" value="Genomic_DNA"/>
</dbReference>
<reference evidence="1 2" key="1">
    <citation type="submission" date="2018-11" db="EMBL/GenBank/DDBJ databases">
        <title>Genomic Encyclopedia of Type Strains, Phase IV (KMG-IV): sequencing the most valuable type-strain genomes for metagenomic binning, comparative biology and taxonomic classification.</title>
        <authorList>
            <person name="Goeker M."/>
        </authorList>
    </citation>
    <scope>NUCLEOTIDE SEQUENCE [LARGE SCALE GENOMIC DNA]</scope>
    <source>
        <strain evidence="1 2">DSM 22027</strain>
    </source>
</reference>
<dbReference type="Proteomes" id="UP000276223">
    <property type="component" value="Unassembled WGS sequence"/>
</dbReference>
<name>A0A3N1VFI8_9BACT</name>